<feature type="repeat" description="RCC1" evidence="1">
    <location>
        <begin position="393"/>
        <end position="442"/>
    </location>
</feature>
<feature type="repeat" description="RCC1" evidence="1">
    <location>
        <begin position="41"/>
        <end position="103"/>
    </location>
</feature>
<dbReference type="PROSITE" id="PS00626">
    <property type="entry name" value="RCC1_2"/>
    <property type="match status" value="1"/>
</dbReference>
<feature type="repeat" description="RCC1" evidence="1">
    <location>
        <begin position="334"/>
        <end position="392"/>
    </location>
</feature>
<keyword evidence="3" id="KW-1185">Reference proteome</keyword>
<name>A0A8S1CPQ8_9INSE</name>
<dbReference type="OrthoDB" id="70707at2759"/>
<dbReference type="InterPro" id="IPR009091">
    <property type="entry name" value="RCC1/BLIP-II"/>
</dbReference>
<protein>
    <submittedName>
        <fullName evidence="2">Uncharacterized protein</fullName>
    </submittedName>
</protein>
<dbReference type="GO" id="GO:0005743">
    <property type="term" value="C:mitochondrial inner membrane"/>
    <property type="evidence" value="ECO:0007669"/>
    <property type="project" value="TreeGrafter"/>
</dbReference>
<dbReference type="SUPFAM" id="SSF50985">
    <property type="entry name" value="RCC1/BLIP-II"/>
    <property type="match status" value="1"/>
</dbReference>
<evidence type="ECO:0000313" key="3">
    <source>
        <dbReference type="Proteomes" id="UP000494165"/>
    </source>
</evidence>
<proteinExistence type="predicted"/>
<feature type="repeat" description="RCC1" evidence="1">
    <location>
        <begin position="107"/>
        <end position="166"/>
    </location>
</feature>
<feature type="repeat" description="RCC1" evidence="1">
    <location>
        <begin position="282"/>
        <end position="333"/>
    </location>
</feature>
<feature type="repeat" description="RCC1" evidence="1">
    <location>
        <begin position="229"/>
        <end position="281"/>
    </location>
</feature>
<dbReference type="Pfam" id="PF00415">
    <property type="entry name" value="RCC1"/>
    <property type="match status" value="3"/>
</dbReference>
<reference evidence="2 3" key="1">
    <citation type="submission" date="2020-04" db="EMBL/GenBank/DDBJ databases">
        <authorList>
            <person name="Alioto T."/>
            <person name="Alioto T."/>
            <person name="Gomez Garrido J."/>
        </authorList>
    </citation>
    <scope>NUCLEOTIDE SEQUENCE [LARGE SCALE GENOMIC DNA]</scope>
</reference>
<comment type="caution">
    <text evidence="2">The sequence shown here is derived from an EMBL/GenBank/DDBJ whole genome shotgun (WGS) entry which is preliminary data.</text>
</comment>
<dbReference type="GO" id="GO:0019843">
    <property type="term" value="F:rRNA binding"/>
    <property type="evidence" value="ECO:0007669"/>
    <property type="project" value="TreeGrafter"/>
</dbReference>
<gene>
    <name evidence="2" type="ORF">CLODIP_2_CD15652</name>
</gene>
<dbReference type="Proteomes" id="UP000494165">
    <property type="component" value="Unassembled WGS sequence"/>
</dbReference>
<dbReference type="GO" id="GO:0005085">
    <property type="term" value="F:guanyl-nucleotide exchange factor activity"/>
    <property type="evidence" value="ECO:0007669"/>
    <property type="project" value="TreeGrafter"/>
</dbReference>
<dbReference type="GO" id="GO:0070131">
    <property type="term" value="P:positive regulation of mitochondrial translation"/>
    <property type="evidence" value="ECO:0007669"/>
    <property type="project" value="TreeGrafter"/>
</dbReference>
<dbReference type="AlphaFoldDB" id="A0A8S1CPQ8"/>
<organism evidence="2 3">
    <name type="scientific">Cloeon dipterum</name>
    <dbReference type="NCBI Taxonomy" id="197152"/>
    <lineage>
        <taxon>Eukaryota</taxon>
        <taxon>Metazoa</taxon>
        <taxon>Ecdysozoa</taxon>
        <taxon>Arthropoda</taxon>
        <taxon>Hexapoda</taxon>
        <taxon>Insecta</taxon>
        <taxon>Pterygota</taxon>
        <taxon>Palaeoptera</taxon>
        <taxon>Ephemeroptera</taxon>
        <taxon>Pisciforma</taxon>
        <taxon>Baetidae</taxon>
        <taxon>Cloeon</taxon>
    </lineage>
</organism>
<feature type="repeat" description="RCC1" evidence="1">
    <location>
        <begin position="172"/>
        <end position="228"/>
    </location>
</feature>
<dbReference type="Gene3D" id="2.130.10.30">
    <property type="entry name" value="Regulator of chromosome condensation 1/beta-lactamase-inhibitor protein II"/>
    <property type="match status" value="2"/>
</dbReference>
<evidence type="ECO:0000256" key="1">
    <source>
        <dbReference type="PROSITE-ProRule" id="PRU00235"/>
    </source>
</evidence>
<dbReference type="InterPro" id="IPR053035">
    <property type="entry name" value="Mitochondrial_GEF_domain"/>
</dbReference>
<dbReference type="PANTHER" id="PTHR46337:SF1">
    <property type="entry name" value="RCC1-LIKE G EXCHANGING FACTOR-LIKE PROTEIN"/>
    <property type="match status" value="1"/>
</dbReference>
<dbReference type="EMBL" id="CADEPI010000085">
    <property type="protein sequence ID" value="CAB3373414.1"/>
    <property type="molecule type" value="Genomic_DNA"/>
</dbReference>
<dbReference type="InterPro" id="IPR000408">
    <property type="entry name" value="Reg_chr_condens"/>
</dbReference>
<dbReference type="PANTHER" id="PTHR46337">
    <property type="entry name" value="RCC1-LIKE G EXCHANGING FACTOR-LIKE PROTEIN"/>
    <property type="match status" value="1"/>
</dbReference>
<sequence length="444" mass="48213">MNNCARRHYGRIMKKFPLYPDDTPIEKIPEYAFSKPDKDRRHLFSWGLCEHGAVGILRQCTKRSKKDTAPRYLQRPCRVRFGDFNRVIDVACGFGFTLYAVSTKSSLKVFGTGINTDSQIGYQSQRKDAPMELLLAPVPIRLPIDPQENVAALAAGRAHSLILVEREKGKGGRVLTLGNNSYGQCARPIEEGEEYNGSKTVHCVEGLEGEAIKSVSCGQDHSLFINNRGQLFSCGWGDDGQTGLGVPGKKGSPTRVRGALENVNIVKATSSGDCNLAISDDGVLYGWGNSEYGQLLQDHAAQIYSPVKINLPEVGPVVDIAVGGSFCAVLNEKGQIWTWGFGLLGFGPNVTQVSRPQMIPEVLLGKSSFAWKKSKVVSVEAGLFHLAAVTADGDLFTWGRNKDGCLGLGNMRDQPFPLRVSIGATVLKVSCGVDHMAAVCSPYF</sequence>
<evidence type="ECO:0000313" key="2">
    <source>
        <dbReference type="EMBL" id="CAB3373414.1"/>
    </source>
</evidence>
<dbReference type="PROSITE" id="PS50012">
    <property type="entry name" value="RCC1_3"/>
    <property type="match status" value="7"/>
</dbReference>
<dbReference type="PRINTS" id="PR00633">
    <property type="entry name" value="RCCNDNSATION"/>
</dbReference>
<dbReference type="Pfam" id="PF13540">
    <property type="entry name" value="RCC1_2"/>
    <property type="match status" value="1"/>
</dbReference>
<accession>A0A8S1CPQ8</accession>